<comment type="caution">
    <text evidence="2">The sequence shown here is derived from an EMBL/GenBank/DDBJ whole genome shotgun (WGS) entry which is preliminary data.</text>
</comment>
<evidence type="ECO:0000313" key="2">
    <source>
        <dbReference type="EMBL" id="MCP1674513.1"/>
    </source>
</evidence>
<dbReference type="Pfam" id="PF04214">
    <property type="entry name" value="DUF411"/>
    <property type="match status" value="1"/>
</dbReference>
<organism evidence="2 3">
    <name type="scientific">Natronocella acetinitrilica</name>
    <dbReference type="NCBI Taxonomy" id="414046"/>
    <lineage>
        <taxon>Bacteria</taxon>
        <taxon>Pseudomonadati</taxon>
        <taxon>Pseudomonadota</taxon>
        <taxon>Gammaproteobacteria</taxon>
        <taxon>Chromatiales</taxon>
        <taxon>Ectothiorhodospiraceae</taxon>
        <taxon>Natronocella</taxon>
    </lineage>
</organism>
<sequence>MKKSLGLVAAAMAALLTGASIQGAAAGEATEVFVYKTPTCGCCVGAIRHLEREGLTVRSFDVSQRQLGELRAQYGLPADLLSCHSAYVDGYLVEGHVPASAIRRLVAERPNVAGIAVPGMPLGAPGMEHPLGLREAYAVIAFGAEGERTVFAQY</sequence>
<feature type="signal peptide" evidence="1">
    <location>
        <begin position="1"/>
        <end position="24"/>
    </location>
</feature>
<accession>A0AAE3G3I4</accession>
<feature type="chain" id="PRO_5042164088" description="DUF411 domain-containing protein" evidence="1">
    <location>
        <begin position="25"/>
        <end position="154"/>
    </location>
</feature>
<dbReference type="InterPro" id="IPR007332">
    <property type="entry name" value="DUF411"/>
</dbReference>
<keyword evidence="1" id="KW-0732">Signal</keyword>
<reference evidence="2" key="1">
    <citation type="submission" date="2022-03" db="EMBL/GenBank/DDBJ databases">
        <title>Genomic Encyclopedia of Type Strains, Phase III (KMG-III): the genomes of soil and plant-associated and newly described type strains.</title>
        <authorList>
            <person name="Whitman W."/>
        </authorList>
    </citation>
    <scope>NUCLEOTIDE SEQUENCE</scope>
    <source>
        <strain evidence="2">ANL 6-2</strain>
    </source>
</reference>
<proteinExistence type="predicted"/>
<evidence type="ECO:0008006" key="4">
    <source>
        <dbReference type="Google" id="ProtNLM"/>
    </source>
</evidence>
<protein>
    <recommendedName>
        <fullName evidence="4">DUF411 domain-containing protein</fullName>
    </recommendedName>
</protein>
<dbReference type="AlphaFoldDB" id="A0AAE3G3I4"/>
<dbReference type="RefSeq" id="WP_253476563.1">
    <property type="nucleotide sequence ID" value="NZ_JALJXV010000003.1"/>
</dbReference>
<keyword evidence="3" id="KW-1185">Reference proteome</keyword>
<dbReference type="Proteomes" id="UP001205843">
    <property type="component" value="Unassembled WGS sequence"/>
</dbReference>
<name>A0AAE3G3I4_9GAMM</name>
<evidence type="ECO:0000256" key="1">
    <source>
        <dbReference type="SAM" id="SignalP"/>
    </source>
</evidence>
<dbReference type="EMBL" id="JALJXV010000003">
    <property type="protein sequence ID" value="MCP1674513.1"/>
    <property type="molecule type" value="Genomic_DNA"/>
</dbReference>
<gene>
    <name evidence="2" type="ORF">J2T57_001615</name>
</gene>
<evidence type="ECO:0000313" key="3">
    <source>
        <dbReference type="Proteomes" id="UP001205843"/>
    </source>
</evidence>